<gene>
    <name evidence="1" type="ORF">SLS55_004276</name>
</gene>
<evidence type="ECO:0000313" key="2">
    <source>
        <dbReference type="Proteomes" id="UP001430584"/>
    </source>
</evidence>
<dbReference type="Proteomes" id="UP001430584">
    <property type="component" value="Unassembled WGS sequence"/>
</dbReference>
<dbReference type="RefSeq" id="XP_066633615.1">
    <property type="nucleotide sequence ID" value="XM_066775734.1"/>
</dbReference>
<reference evidence="1 2" key="1">
    <citation type="submission" date="2024-02" db="EMBL/GenBank/DDBJ databases">
        <title>De novo assembly and annotation of 12 fungi associated with fruit tree decline syndrome in Ontario, Canada.</title>
        <authorList>
            <person name="Sulman M."/>
            <person name="Ellouze W."/>
            <person name="Ilyukhin E."/>
        </authorList>
    </citation>
    <scope>NUCLEOTIDE SEQUENCE [LARGE SCALE GENOMIC DNA]</scope>
    <source>
        <strain evidence="1 2">FDS-637</strain>
    </source>
</reference>
<organism evidence="1 2">
    <name type="scientific">Diplodia seriata</name>
    <dbReference type="NCBI Taxonomy" id="420778"/>
    <lineage>
        <taxon>Eukaryota</taxon>
        <taxon>Fungi</taxon>
        <taxon>Dikarya</taxon>
        <taxon>Ascomycota</taxon>
        <taxon>Pezizomycotina</taxon>
        <taxon>Dothideomycetes</taxon>
        <taxon>Dothideomycetes incertae sedis</taxon>
        <taxon>Botryosphaeriales</taxon>
        <taxon>Botryosphaeriaceae</taxon>
        <taxon>Diplodia</taxon>
    </lineage>
</organism>
<name>A0ABR3CLP3_9PEZI</name>
<dbReference type="EMBL" id="JAJVCZ030000004">
    <property type="protein sequence ID" value="KAL0260586.1"/>
    <property type="molecule type" value="Genomic_DNA"/>
</dbReference>
<keyword evidence="2" id="KW-1185">Reference proteome</keyword>
<evidence type="ECO:0000313" key="1">
    <source>
        <dbReference type="EMBL" id="KAL0260586.1"/>
    </source>
</evidence>
<dbReference type="GeneID" id="92008361"/>
<sequence length="341" mass="38792">MISTALQQRAQFTVLRGMSEYQPPLTITQQGYRGIARVQIAQLKTQDERKWAELKSTSWPPWKVDRTAMDSDIGPEHGISRAVHKFESWRNGTTELLRQTLKVLDNAGVELDAEGFKIVCFSFGFRALIRRDQTMAQHTEESRKVVWAHQLQHNENDSWFLRALFSKVVGLGDGTHFKPHITAASGRESAATPTVLSVPSAVVLHSYIRALGIMGDYEGLLSIASFMHDNVAGLLHHCDNELNGHVRLRRTVVALRCFLERSWDNQLKQLSWPPTEEHELDALDELDQRADQGTIMKAEPAPEELIVLVRDKVEDLAATWGHWPSDGELQEYVDWIEVRHM</sequence>
<comment type="caution">
    <text evidence="1">The sequence shown here is derived from an EMBL/GenBank/DDBJ whole genome shotgun (WGS) entry which is preliminary data.</text>
</comment>
<protein>
    <submittedName>
        <fullName evidence="1">Uncharacterized protein</fullName>
    </submittedName>
</protein>
<accession>A0ABR3CLP3</accession>
<proteinExistence type="predicted"/>